<keyword evidence="3" id="KW-1185">Reference proteome</keyword>
<protein>
    <submittedName>
        <fullName evidence="2">Uncharacterized protein</fullName>
    </submittedName>
</protein>
<proteinExistence type="predicted"/>
<sequence>MEALKAAVVPDGEEQMSSAQVVAKVLTKDSSMTNTFLKNAASSTERDLREQLEAERQAKAALEEQLATLKKKSEVTEKNLAKAQRQLDETTKTAEETQRRLEQTEKTTQENNIILRHFLSFNVLTMI</sequence>
<dbReference type="AlphaFoldDB" id="A0A8T0U7F5"/>
<evidence type="ECO:0000313" key="3">
    <source>
        <dbReference type="Proteomes" id="UP000823388"/>
    </source>
</evidence>
<feature type="region of interest" description="Disordered" evidence="1">
    <location>
        <begin position="80"/>
        <end position="108"/>
    </location>
</feature>
<organism evidence="2 3">
    <name type="scientific">Panicum virgatum</name>
    <name type="common">Blackwell switchgrass</name>
    <dbReference type="NCBI Taxonomy" id="38727"/>
    <lineage>
        <taxon>Eukaryota</taxon>
        <taxon>Viridiplantae</taxon>
        <taxon>Streptophyta</taxon>
        <taxon>Embryophyta</taxon>
        <taxon>Tracheophyta</taxon>
        <taxon>Spermatophyta</taxon>
        <taxon>Magnoliopsida</taxon>
        <taxon>Liliopsida</taxon>
        <taxon>Poales</taxon>
        <taxon>Poaceae</taxon>
        <taxon>PACMAD clade</taxon>
        <taxon>Panicoideae</taxon>
        <taxon>Panicodae</taxon>
        <taxon>Paniceae</taxon>
        <taxon>Panicinae</taxon>
        <taxon>Panicum</taxon>
        <taxon>Panicum sect. Hiantes</taxon>
    </lineage>
</organism>
<accession>A0A8T0U7F5</accession>
<gene>
    <name evidence="2" type="ORF">PVAP13_3NG177623</name>
</gene>
<evidence type="ECO:0000256" key="1">
    <source>
        <dbReference type="SAM" id="MobiDB-lite"/>
    </source>
</evidence>
<name>A0A8T0U7F5_PANVG</name>
<dbReference type="EMBL" id="CM029042">
    <property type="protein sequence ID" value="KAG2616973.1"/>
    <property type="molecule type" value="Genomic_DNA"/>
</dbReference>
<dbReference type="Proteomes" id="UP000823388">
    <property type="component" value="Chromosome 3N"/>
</dbReference>
<reference evidence="2" key="1">
    <citation type="submission" date="2020-05" db="EMBL/GenBank/DDBJ databases">
        <title>WGS assembly of Panicum virgatum.</title>
        <authorList>
            <person name="Lovell J.T."/>
            <person name="Jenkins J."/>
            <person name="Shu S."/>
            <person name="Juenger T.E."/>
            <person name="Schmutz J."/>
        </authorList>
    </citation>
    <scope>NUCLEOTIDE SEQUENCE</scope>
    <source>
        <strain evidence="2">AP13</strain>
    </source>
</reference>
<comment type="caution">
    <text evidence="2">The sequence shown here is derived from an EMBL/GenBank/DDBJ whole genome shotgun (WGS) entry which is preliminary data.</text>
</comment>
<evidence type="ECO:0000313" key="2">
    <source>
        <dbReference type="EMBL" id="KAG2616973.1"/>
    </source>
</evidence>